<dbReference type="Pfam" id="PF18143">
    <property type="entry name" value="HAD_SAK_2"/>
    <property type="match status" value="1"/>
</dbReference>
<evidence type="ECO:0000313" key="2">
    <source>
        <dbReference type="Proteomes" id="UP000198844"/>
    </source>
</evidence>
<dbReference type="Proteomes" id="UP000198844">
    <property type="component" value="Unassembled WGS sequence"/>
</dbReference>
<evidence type="ECO:0000313" key="1">
    <source>
        <dbReference type="EMBL" id="SFT95479.1"/>
    </source>
</evidence>
<gene>
    <name evidence="1" type="ORF">SAMN05192563_10061</name>
</gene>
<evidence type="ECO:0008006" key="3">
    <source>
        <dbReference type="Google" id="ProtNLM"/>
    </source>
</evidence>
<reference evidence="1 2" key="1">
    <citation type="submission" date="2016-10" db="EMBL/GenBank/DDBJ databases">
        <authorList>
            <person name="de Groot N.N."/>
        </authorList>
    </citation>
    <scope>NUCLEOTIDE SEQUENCE [LARGE SCALE GENOMIC DNA]</scope>
    <source>
        <strain evidence="1 2">LMG 27731</strain>
    </source>
</reference>
<dbReference type="AlphaFoldDB" id="A0A1I7C7S7"/>
<sequence>MFRNPSSASVGPSSGASIMELSQRRIDRVAARSVESSEHVLHEKENKTPTLFLDFDGTLHVGHASMDDEGIISLDTGRPLFEYAPVLVKMLEPYPAVQIVLTTSWLQTMPTDKVMSYLPPELARKVVDTTQGRKARFSYLLNGSGRTDVITCYAYGQRLRNWLAIDDSVYGAYHFGREPGELVRNFVLLDSTRGINDEGAQQRIREWLVEVRDDSSL</sequence>
<dbReference type="EMBL" id="FPBH01000006">
    <property type="protein sequence ID" value="SFT95479.1"/>
    <property type="molecule type" value="Genomic_DNA"/>
</dbReference>
<protein>
    <recommendedName>
        <fullName evidence="3">NLI interacting factor-like phosphatase</fullName>
    </recommendedName>
</protein>
<accession>A0A1I7C7S7</accession>
<organism evidence="1 2">
    <name type="scientific">Paraburkholderia aspalathi</name>
    <dbReference type="NCBI Taxonomy" id="1324617"/>
    <lineage>
        <taxon>Bacteria</taxon>
        <taxon>Pseudomonadati</taxon>
        <taxon>Pseudomonadota</taxon>
        <taxon>Betaproteobacteria</taxon>
        <taxon>Burkholderiales</taxon>
        <taxon>Burkholderiaceae</taxon>
        <taxon>Paraburkholderia</taxon>
    </lineage>
</organism>
<dbReference type="RefSeq" id="WP_167378371.1">
    <property type="nucleotide sequence ID" value="NZ_FPBH01000006.1"/>
</dbReference>
<proteinExistence type="predicted"/>
<name>A0A1I7C7S7_9BURK</name>